<reference evidence="6" key="1">
    <citation type="journal article" date="2019" name="Int. J. Syst. Evol. Microbiol.">
        <title>The Global Catalogue of Microorganisms (GCM) 10K type strain sequencing project: providing services to taxonomists for standard genome sequencing and annotation.</title>
        <authorList>
            <consortium name="The Broad Institute Genomics Platform"/>
            <consortium name="The Broad Institute Genome Sequencing Center for Infectious Disease"/>
            <person name="Wu L."/>
            <person name="Ma J."/>
        </authorList>
    </citation>
    <scope>NUCLEOTIDE SEQUENCE [LARGE SCALE GENOMIC DNA]</scope>
    <source>
        <strain evidence="6">JCM 19125</strain>
    </source>
</reference>
<gene>
    <name evidence="5" type="ORF">GCM10025789_10950</name>
</gene>
<feature type="domain" description="HTH lacI-type" evidence="4">
    <location>
        <begin position="4"/>
        <end position="58"/>
    </location>
</feature>
<dbReference type="PROSITE" id="PS50932">
    <property type="entry name" value="HTH_LACI_2"/>
    <property type="match status" value="1"/>
</dbReference>
<evidence type="ECO:0000256" key="3">
    <source>
        <dbReference type="ARBA" id="ARBA00023163"/>
    </source>
</evidence>
<dbReference type="EMBL" id="BAABLV010000017">
    <property type="protein sequence ID" value="GAA4895283.1"/>
    <property type="molecule type" value="Genomic_DNA"/>
</dbReference>
<evidence type="ECO:0000313" key="6">
    <source>
        <dbReference type="Proteomes" id="UP001501521"/>
    </source>
</evidence>
<dbReference type="Pfam" id="PF00356">
    <property type="entry name" value="LacI"/>
    <property type="match status" value="1"/>
</dbReference>
<evidence type="ECO:0000259" key="4">
    <source>
        <dbReference type="PROSITE" id="PS50932"/>
    </source>
</evidence>
<dbReference type="CDD" id="cd01392">
    <property type="entry name" value="HTH_LacI"/>
    <property type="match status" value="1"/>
</dbReference>
<proteinExistence type="predicted"/>
<dbReference type="RefSeq" id="WP_345580152.1">
    <property type="nucleotide sequence ID" value="NZ_BAABLV010000017.1"/>
</dbReference>
<dbReference type="Proteomes" id="UP001501521">
    <property type="component" value="Unassembled WGS sequence"/>
</dbReference>
<dbReference type="InterPro" id="IPR010982">
    <property type="entry name" value="Lambda_DNA-bd_dom_sf"/>
</dbReference>
<evidence type="ECO:0000256" key="1">
    <source>
        <dbReference type="ARBA" id="ARBA00023015"/>
    </source>
</evidence>
<dbReference type="GO" id="GO:0003677">
    <property type="term" value="F:DNA binding"/>
    <property type="evidence" value="ECO:0007669"/>
    <property type="project" value="UniProtKB-KW"/>
</dbReference>
<dbReference type="InterPro" id="IPR046335">
    <property type="entry name" value="LacI/GalR-like_sensor"/>
</dbReference>
<dbReference type="Gene3D" id="1.10.260.40">
    <property type="entry name" value="lambda repressor-like DNA-binding domains"/>
    <property type="match status" value="1"/>
</dbReference>
<name>A0ABP9F8Q8_9ACTN</name>
<dbReference type="InterPro" id="IPR028082">
    <property type="entry name" value="Peripla_BP_I"/>
</dbReference>
<keyword evidence="3" id="KW-0804">Transcription</keyword>
<dbReference type="SUPFAM" id="SSF53822">
    <property type="entry name" value="Periplasmic binding protein-like I"/>
    <property type="match status" value="1"/>
</dbReference>
<sequence length="330" mass="35328">MKKPTLDTLAAQVGVSRQTISNVLNKPEKVSPQTRQRVLAAIEAAGYRPSNAARALRTQRTHTLAMRLSNAGDGINGAVMDGFLHALVTAAGLRGYRITLFTAADDSAELDIIREFRDSKAIDGVILTDTHAGDQRPNAIHDLRLPVVAFGRPWDREGEHDWVDVDGAAGVAQATRRLLDDGHTPVGFIGWPDDTGVGADRYAGWARATGYSADQQRRYSTRQLDSPVAGGEAMAKLLDEGVTAVVCASDSLAIGAFGRLRDKGVAGHVVGFDDTPVARMIGLSSLRQPVHEVAKHVVETLLGRISDPEGEPRHILLPPTLQARTVASTS</sequence>
<dbReference type="Gene3D" id="3.40.50.2300">
    <property type="match status" value="2"/>
</dbReference>
<keyword evidence="6" id="KW-1185">Reference proteome</keyword>
<keyword evidence="1" id="KW-0805">Transcription regulation</keyword>
<accession>A0ABP9F8Q8</accession>
<dbReference type="PANTHER" id="PTHR30146:SF109">
    <property type="entry name" value="HTH-TYPE TRANSCRIPTIONAL REGULATOR GALS"/>
    <property type="match status" value="1"/>
</dbReference>
<organism evidence="5 6">
    <name type="scientific">Tessaracoccus lubricantis</name>
    <dbReference type="NCBI Taxonomy" id="545543"/>
    <lineage>
        <taxon>Bacteria</taxon>
        <taxon>Bacillati</taxon>
        <taxon>Actinomycetota</taxon>
        <taxon>Actinomycetes</taxon>
        <taxon>Propionibacteriales</taxon>
        <taxon>Propionibacteriaceae</taxon>
        <taxon>Tessaracoccus</taxon>
    </lineage>
</organism>
<evidence type="ECO:0000313" key="5">
    <source>
        <dbReference type="EMBL" id="GAA4895283.1"/>
    </source>
</evidence>
<dbReference type="PANTHER" id="PTHR30146">
    <property type="entry name" value="LACI-RELATED TRANSCRIPTIONAL REPRESSOR"/>
    <property type="match status" value="1"/>
</dbReference>
<evidence type="ECO:0000256" key="2">
    <source>
        <dbReference type="ARBA" id="ARBA00023125"/>
    </source>
</evidence>
<dbReference type="Pfam" id="PF13377">
    <property type="entry name" value="Peripla_BP_3"/>
    <property type="match status" value="1"/>
</dbReference>
<dbReference type="InterPro" id="IPR000843">
    <property type="entry name" value="HTH_LacI"/>
</dbReference>
<dbReference type="SMART" id="SM00354">
    <property type="entry name" value="HTH_LACI"/>
    <property type="match status" value="1"/>
</dbReference>
<protein>
    <submittedName>
        <fullName evidence="5">LacI family DNA-binding transcriptional regulator</fullName>
    </submittedName>
</protein>
<keyword evidence="2 5" id="KW-0238">DNA-binding</keyword>
<dbReference type="SUPFAM" id="SSF47413">
    <property type="entry name" value="lambda repressor-like DNA-binding domains"/>
    <property type="match status" value="1"/>
</dbReference>
<comment type="caution">
    <text evidence="5">The sequence shown here is derived from an EMBL/GenBank/DDBJ whole genome shotgun (WGS) entry which is preliminary data.</text>
</comment>